<organism evidence="5 6">
    <name type="scientific">Vermiconidia calcicola</name>
    <dbReference type="NCBI Taxonomy" id="1690605"/>
    <lineage>
        <taxon>Eukaryota</taxon>
        <taxon>Fungi</taxon>
        <taxon>Dikarya</taxon>
        <taxon>Ascomycota</taxon>
        <taxon>Pezizomycotina</taxon>
        <taxon>Dothideomycetes</taxon>
        <taxon>Dothideomycetidae</taxon>
        <taxon>Mycosphaerellales</taxon>
        <taxon>Extremaceae</taxon>
        <taxon>Vermiconidia</taxon>
    </lineage>
</organism>
<dbReference type="InterPro" id="IPR036568">
    <property type="entry name" value="GGCT-like_sf"/>
</dbReference>
<comment type="caution">
    <text evidence="5">The sequence shown here is derived from an EMBL/GenBank/DDBJ whole genome shotgun (WGS) entry which is preliminary data.</text>
</comment>
<dbReference type="PANTHER" id="PTHR31544:SF4">
    <property type="entry name" value="GAMMA-GLUTAMYLCYCLOTRANSFERASE-RELATED"/>
    <property type="match status" value="1"/>
</dbReference>
<dbReference type="AlphaFoldDB" id="A0AAV9QD72"/>
<dbReference type="InterPro" id="IPR009288">
    <property type="entry name" value="AIG2-like_dom"/>
</dbReference>
<dbReference type="InterPro" id="IPR045038">
    <property type="entry name" value="AIG2-like"/>
</dbReference>
<evidence type="ECO:0000313" key="5">
    <source>
        <dbReference type="EMBL" id="KAK5541095.1"/>
    </source>
</evidence>
<dbReference type="Pfam" id="PF06094">
    <property type="entry name" value="GGACT"/>
    <property type="match status" value="1"/>
</dbReference>
<keyword evidence="2" id="KW-0808">Transferase</keyword>
<sequence>MSYEFPSIRDENLSISRSSAIDILAELETMATNVTEEDDMISDADVQRWQKLFNLTRSDSSNAIETYRGNYSRARITDEHWDAIKSTQEAKGHNRESYEYSLTQTRKRTNTKSASAPVERGSFIVQLAGPVDTAARIQEAAALSQIPALATGFGEDGEARFCEIDGAAKSRLLAWLAKHHGDFHPTIVRLSKAKKDLCPHTPAPMLGRMDLTLPQHRPDHAAFEPTPLPYQYPVWYFFYGTLADPDVLAQHLNLETTPSYIPAHVVGGQIRTWVGKYRALVDAPGTEVYGSAFLVESRDQEDALRFYETDKYEVVRCHITMQTGVVCGLTFRFDGADSELD</sequence>
<dbReference type="SUPFAM" id="SSF110857">
    <property type="entry name" value="Gamma-glutamyl cyclotransferase-like"/>
    <property type="match status" value="1"/>
</dbReference>
<protein>
    <recommendedName>
        <fullName evidence="3">Putative gamma-glutamylcyclotransferase</fullName>
    </recommendedName>
</protein>
<dbReference type="GO" id="GO:0016740">
    <property type="term" value="F:transferase activity"/>
    <property type="evidence" value="ECO:0007669"/>
    <property type="project" value="UniProtKB-KW"/>
</dbReference>
<dbReference type="PANTHER" id="PTHR31544">
    <property type="entry name" value="AIG2-LIKE PROTEIN D"/>
    <property type="match status" value="1"/>
</dbReference>
<evidence type="ECO:0000259" key="4">
    <source>
        <dbReference type="Pfam" id="PF06094"/>
    </source>
</evidence>
<evidence type="ECO:0000256" key="2">
    <source>
        <dbReference type="ARBA" id="ARBA00022679"/>
    </source>
</evidence>
<evidence type="ECO:0000313" key="6">
    <source>
        <dbReference type="Proteomes" id="UP001345827"/>
    </source>
</evidence>
<comment type="similarity">
    <text evidence="1">Belongs to the gamma-glutamylcyclotransferase family.</text>
</comment>
<dbReference type="Proteomes" id="UP001345827">
    <property type="component" value="Unassembled WGS sequence"/>
</dbReference>
<dbReference type="EMBL" id="JAXLQG010000004">
    <property type="protein sequence ID" value="KAK5541095.1"/>
    <property type="molecule type" value="Genomic_DNA"/>
</dbReference>
<evidence type="ECO:0000256" key="3">
    <source>
        <dbReference type="ARBA" id="ARBA00030602"/>
    </source>
</evidence>
<dbReference type="CDD" id="cd06661">
    <property type="entry name" value="GGCT_like"/>
    <property type="match status" value="1"/>
</dbReference>
<keyword evidence="6" id="KW-1185">Reference proteome</keyword>
<accession>A0AAV9QD72</accession>
<reference evidence="5 6" key="1">
    <citation type="submission" date="2023-06" db="EMBL/GenBank/DDBJ databases">
        <title>Black Yeasts Isolated from many extreme environments.</title>
        <authorList>
            <person name="Coleine C."/>
            <person name="Stajich J.E."/>
            <person name="Selbmann L."/>
        </authorList>
    </citation>
    <scope>NUCLEOTIDE SEQUENCE [LARGE SCALE GENOMIC DNA]</scope>
    <source>
        <strain evidence="5 6">CCFEE 5887</strain>
    </source>
</reference>
<feature type="domain" description="Gamma-glutamylcyclotransferase AIG2-like" evidence="4">
    <location>
        <begin position="236"/>
        <end position="324"/>
    </location>
</feature>
<dbReference type="InterPro" id="IPR013024">
    <property type="entry name" value="GGCT-like"/>
</dbReference>
<dbReference type="Gene3D" id="3.10.490.10">
    <property type="entry name" value="Gamma-glutamyl cyclotransferase-like"/>
    <property type="match status" value="1"/>
</dbReference>
<proteinExistence type="inferred from homology"/>
<gene>
    <name evidence="5" type="ORF">LTR25_002872</name>
</gene>
<evidence type="ECO:0000256" key="1">
    <source>
        <dbReference type="ARBA" id="ARBA00008861"/>
    </source>
</evidence>
<name>A0AAV9QD72_9PEZI</name>